<proteinExistence type="predicted"/>
<organism evidence="1 2">
    <name type="scientific">Tetrapyrgos nigripes</name>
    <dbReference type="NCBI Taxonomy" id="182062"/>
    <lineage>
        <taxon>Eukaryota</taxon>
        <taxon>Fungi</taxon>
        <taxon>Dikarya</taxon>
        <taxon>Basidiomycota</taxon>
        <taxon>Agaricomycotina</taxon>
        <taxon>Agaricomycetes</taxon>
        <taxon>Agaricomycetidae</taxon>
        <taxon>Agaricales</taxon>
        <taxon>Marasmiineae</taxon>
        <taxon>Marasmiaceae</taxon>
        <taxon>Tetrapyrgos</taxon>
    </lineage>
</organism>
<dbReference type="Proteomes" id="UP000559256">
    <property type="component" value="Unassembled WGS sequence"/>
</dbReference>
<keyword evidence="2" id="KW-1185">Reference proteome</keyword>
<dbReference type="EMBL" id="JAACJM010000135">
    <property type="protein sequence ID" value="KAF5343717.1"/>
    <property type="molecule type" value="Genomic_DNA"/>
</dbReference>
<reference evidence="1 2" key="1">
    <citation type="journal article" date="2020" name="ISME J.">
        <title>Uncovering the hidden diversity of litter-decomposition mechanisms in mushroom-forming fungi.</title>
        <authorList>
            <person name="Floudas D."/>
            <person name="Bentzer J."/>
            <person name="Ahren D."/>
            <person name="Johansson T."/>
            <person name="Persson P."/>
            <person name="Tunlid A."/>
        </authorList>
    </citation>
    <scope>NUCLEOTIDE SEQUENCE [LARGE SCALE GENOMIC DNA]</scope>
    <source>
        <strain evidence="1 2">CBS 291.85</strain>
    </source>
</reference>
<comment type="caution">
    <text evidence="1">The sequence shown here is derived from an EMBL/GenBank/DDBJ whole genome shotgun (WGS) entry which is preliminary data.</text>
</comment>
<gene>
    <name evidence="1" type="ORF">D9758_016518</name>
</gene>
<protein>
    <submittedName>
        <fullName evidence="1">Uncharacterized protein</fullName>
    </submittedName>
</protein>
<name>A0A8H5CN72_9AGAR</name>
<dbReference type="AlphaFoldDB" id="A0A8H5CN72"/>
<evidence type="ECO:0000313" key="2">
    <source>
        <dbReference type="Proteomes" id="UP000559256"/>
    </source>
</evidence>
<accession>A0A8H5CN72</accession>
<sequence>MLPESFLGLFNPPNTIKTLPGPANPTLGLCRLPHRHYPFCTTSTTDPPTPSPPSLRPSDFAFSRYHHPLLLLPTNFTTPRPLVQHTSPRIRFQDVHGPHERFGRLTWSVDCSTWTPKAFTDTLSVQMCGPSKRCARTNQTLWRSELVRAQETFHTTFETTGHLNAQSVSERFERTDVHGPTKRFGRSGLVRAQETPTPHLYAQSVHGRFGRTDVHGPSKRSRRSDLVCAPDILCALSPNEHKKRERLVVHAE</sequence>
<evidence type="ECO:0000313" key="1">
    <source>
        <dbReference type="EMBL" id="KAF5343717.1"/>
    </source>
</evidence>